<dbReference type="SUPFAM" id="SSF52058">
    <property type="entry name" value="L domain-like"/>
    <property type="match status" value="1"/>
</dbReference>
<gene>
    <name evidence="5" type="ORF">ACJRO7_015297</name>
</gene>
<reference evidence="5 6" key="1">
    <citation type="submission" date="2024-11" db="EMBL/GenBank/DDBJ databases">
        <title>Chromosome-level genome assembly of Eucalyptus globulus Labill. provides insights into its genome evolution.</title>
        <authorList>
            <person name="Li X."/>
        </authorList>
    </citation>
    <scope>NUCLEOTIDE SEQUENCE [LARGE SCALE GENOMIC DNA]</scope>
    <source>
        <strain evidence="5">CL2024</strain>
        <tissue evidence="5">Fresh tender leaves</tissue>
    </source>
</reference>
<keyword evidence="1" id="KW-0433">Leucine-rich repeat</keyword>
<evidence type="ECO:0000313" key="5">
    <source>
        <dbReference type="EMBL" id="KAL3746316.1"/>
    </source>
</evidence>
<dbReference type="Proteomes" id="UP001634007">
    <property type="component" value="Unassembled WGS sequence"/>
</dbReference>
<feature type="domain" description="Disease resistance protein At4g27190-like leucine-rich repeats" evidence="3">
    <location>
        <begin position="255"/>
        <end position="379"/>
    </location>
</feature>
<dbReference type="InterPro" id="IPR055414">
    <property type="entry name" value="LRR_R13L4/SHOC2-like"/>
</dbReference>
<dbReference type="Gene3D" id="3.80.10.10">
    <property type="entry name" value="Ribonuclease Inhibitor"/>
    <property type="match status" value="2"/>
</dbReference>
<dbReference type="EMBL" id="JBJKBG010000003">
    <property type="protein sequence ID" value="KAL3746316.1"/>
    <property type="molecule type" value="Genomic_DNA"/>
</dbReference>
<feature type="domain" description="Disease resistance R13L4/SHOC-2-like LRR" evidence="4">
    <location>
        <begin position="88"/>
        <end position="157"/>
    </location>
</feature>
<dbReference type="InterPro" id="IPR057135">
    <property type="entry name" value="At4g27190-like_LRR"/>
</dbReference>
<comment type="caution">
    <text evidence="5">The sequence shown here is derived from an EMBL/GenBank/DDBJ whole genome shotgun (WGS) entry which is preliminary data.</text>
</comment>
<dbReference type="PANTHER" id="PTHR47186">
    <property type="entry name" value="LEUCINE-RICH REPEAT-CONTAINING PROTEIN 57"/>
    <property type="match status" value="1"/>
</dbReference>
<proteinExistence type="predicted"/>
<evidence type="ECO:0000259" key="4">
    <source>
        <dbReference type="Pfam" id="PF23598"/>
    </source>
</evidence>
<dbReference type="PANTHER" id="PTHR47186:SF61">
    <property type="entry name" value="LEUCINE-RICH REPEAT-CONTAINING PROTEIN 57-RELATED"/>
    <property type="match status" value="1"/>
</dbReference>
<dbReference type="InterPro" id="IPR032675">
    <property type="entry name" value="LRR_dom_sf"/>
</dbReference>
<keyword evidence="6" id="KW-1185">Reference proteome</keyword>
<evidence type="ECO:0000313" key="6">
    <source>
        <dbReference type="Proteomes" id="UP001634007"/>
    </source>
</evidence>
<evidence type="ECO:0000256" key="1">
    <source>
        <dbReference type="ARBA" id="ARBA00022614"/>
    </source>
</evidence>
<name>A0ABD3L8V6_EUCGL</name>
<protein>
    <submittedName>
        <fullName evidence="5">Uncharacterized protein</fullName>
    </submittedName>
</protein>
<sequence>MFFVPFAICGLKRLSSLKLEGQCIQGLHSSIGEIVGLTSLSLKGCHQLRKLPDSIGKLRSLLILNLFDTGITELPDSIGDLKKLEKMNLGFTKIMELRNSIGGLESLLELHLWGTEITELPASIGFLKRLECLVLAEMPTTINQLSHLRELRLGDNRKLEKLPELPATLKHLYFVAETVLGTRGQTSSKWMGESPKGEEWSLSTDITWPPQLWSLRISCDDPRSLTRLPFSLCRLELGDVKSPIEQPFFSNLRYLRYMSELTLFRCWSREIEFELLASLQNLTVAECELLVRLSGLSSLGKLKELKVWNCSQLVEIQDLGEVKSLMELLIKSCSTIKMLQDLSKLRKLQILRLFHCESLQGLPDIPKTCHPYVHRCPMLGESVDNYKACEECRNSDMDVDGA</sequence>
<organism evidence="5 6">
    <name type="scientific">Eucalyptus globulus</name>
    <name type="common">Tasmanian blue gum</name>
    <dbReference type="NCBI Taxonomy" id="34317"/>
    <lineage>
        <taxon>Eukaryota</taxon>
        <taxon>Viridiplantae</taxon>
        <taxon>Streptophyta</taxon>
        <taxon>Embryophyta</taxon>
        <taxon>Tracheophyta</taxon>
        <taxon>Spermatophyta</taxon>
        <taxon>Magnoliopsida</taxon>
        <taxon>eudicotyledons</taxon>
        <taxon>Gunneridae</taxon>
        <taxon>Pentapetalae</taxon>
        <taxon>rosids</taxon>
        <taxon>malvids</taxon>
        <taxon>Myrtales</taxon>
        <taxon>Myrtaceae</taxon>
        <taxon>Myrtoideae</taxon>
        <taxon>Eucalypteae</taxon>
        <taxon>Eucalyptus</taxon>
    </lineage>
</organism>
<evidence type="ECO:0000259" key="3">
    <source>
        <dbReference type="Pfam" id="PF23247"/>
    </source>
</evidence>
<dbReference type="InterPro" id="IPR003591">
    <property type="entry name" value="Leu-rich_rpt_typical-subtyp"/>
</dbReference>
<dbReference type="AlphaFoldDB" id="A0ABD3L8V6"/>
<dbReference type="Pfam" id="PF23598">
    <property type="entry name" value="LRR_14"/>
    <property type="match status" value="1"/>
</dbReference>
<evidence type="ECO:0000256" key="2">
    <source>
        <dbReference type="ARBA" id="ARBA00022737"/>
    </source>
</evidence>
<dbReference type="SMART" id="SM00369">
    <property type="entry name" value="LRR_TYP"/>
    <property type="match status" value="3"/>
</dbReference>
<keyword evidence="2" id="KW-0677">Repeat</keyword>
<accession>A0ABD3L8V6</accession>
<dbReference type="Pfam" id="PF23247">
    <property type="entry name" value="LRR_RPS2"/>
    <property type="match status" value="1"/>
</dbReference>